<feature type="signal peptide" evidence="1">
    <location>
        <begin position="1"/>
        <end position="27"/>
    </location>
</feature>
<dbReference type="Pfam" id="PF11006">
    <property type="entry name" value="DUF2845"/>
    <property type="match status" value="1"/>
</dbReference>
<dbReference type="AlphaFoldDB" id="A0A2N8SM96"/>
<feature type="chain" id="PRO_5014770267" evidence="1">
    <location>
        <begin position="28"/>
        <end position="104"/>
    </location>
</feature>
<evidence type="ECO:0000313" key="3">
    <source>
        <dbReference type="Proteomes" id="UP000235897"/>
    </source>
</evidence>
<comment type="caution">
    <text evidence="2">The sequence shown here is derived from an EMBL/GenBank/DDBJ whole genome shotgun (WGS) entry which is preliminary data.</text>
</comment>
<organism evidence="2 3">
    <name type="scientific">Stutzerimonas stutzeri</name>
    <name type="common">Pseudomonas stutzeri</name>
    <dbReference type="NCBI Taxonomy" id="316"/>
    <lineage>
        <taxon>Bacteria</taxon>
        <taxon>Pseudomonadati</taxon>
        <taxon>Pseudomonadota</taxon>
        <taxon>Gammaproteobacteria</taxon>
        <taxon>Pseudomonadales</taxon>
        <taxon>Pseudomonadaceae</taxon>
        <taxon>Stutzerimonas</taxon>
    </lineage>
</organism>
<evidence type="ECO:0000313" key="2">
    <source>
        <dbReference type="EMBL" id="PNG03579.1"/>
    </source>
</evidence>
<protein>
    <submittedName>
        <fullName evidence="2">DUF2845 domain-containing protein</fullName>
    </submittedName>
</protein>
<dbReference type="RefSeq" id="WP_021205849.1">
    <property type="nucleotide sequence ID" value="NZ_CP073105.1"/>
</dbReference>
<name>A0A2N8SM96_STUST</name>
<sequence length="104" mass="11668">MKRDVTKPSQLAALLGIVLLSPVVASAESLRCGSDLVSTGDRAFEVERKCGEPQQRDFVGYTLSANERREMAREEWVYGPRNGVFSILTFEGNRLVQIETRRAH</sequence>
<keyword evidence="1" id="KW-0732">Signal</keyword>
<gene>
    <name evidence="2" type="ORF">CXL00_20650</name>
</gene>
<dbReference type="EMBL" id="POUW01000009">
    <property type="protein sequence ID" value="PNG03579.1"/>
    <property type="molecule type" value="Genomic_DNA"/>
</dbReference>
<dbReference type="Proteomes" id="UP000235897">
    <property type="component" value="Unassembled WGS sequence"/>
</dbReference>
<dbReference type="OrthoDB" id="8906462at2"/>
<reference evidence="2 3" key="1">
    <citation type="submission" date="2018-01" db="EMBL/GenBank/DDBJ databases">
        <title>Denitrification phenotypes of diverse strains of Pseudomonas stutzeri.</title>
        <authorList>
            <person name="Milligan D.A."/>
            <person name="Bergaust L."/>
            <person name="Bakken L.R."/>
            <person name="Frostegard A."/>
        </authorList>
    </citation>
    <scope>NUCLEOTIDE SEQUENCE [LARGE SCALE GENOMIC DNA]</scope>
    <source>
        <strain evidence="2 3">28a3</strain>
    </source>
</reference>
<evidence type="ECO:0000256" key="1">
    <source>
        <dbReference type="SAM" id="SignalP"/>
    </source>
</evidence>
<accession>A0A2N8SM96</accession>
<dbReference type="InterPro" id="IPR021268">
    <property type="entry name" value="DUF2845"/>
</dbReference>
<proteinExistence type="predicted"/>